<reference evidence="2 3" key="1">
    <citation type="journal article" date="2023" name="Plants (Basel)">
        <title>Bridging the Gap: Combining Genomics and Transcriptomics Approaches to Understand Stylosanthes scabra, an Orphan Legume from the Brazilian Caatinga.</title>
        <authorList>
            <person name="Ferreira-Neto J.R.C."/>
            <person name="da Silva M.D."/>
            <person name="Binneck E."/>
            <person name="de Melo N.F."/>
            <person name="da Silva R.H."/>
            <person name="de Melo A.L.T.M."/>
            <person name="Pandolfi V."/>
            <person name="Bustamante F.O."/>
            <person name="Brasileiro-Vidal A.C."/>
            <person name="Benko-Iseppon A.M."/>
        </authorList>
    </citation>
    <scope>NUCLEOTIDE SEQUENCE [LARGE SCALE GENOMIC DNA]</scope>
    <source>
        <tissue evidence="2">Leaves</tissue>
    </source>
</reference>
<keyword evidence="3" id="KW-1185">Reference proteome</keyword>
<protein>
    <recommendedName>
        <fullName evidence="4">Aminotransferase-like plant mobile domain-containing protein</fullName>
    </recommendedName>
</protein>
<gene>
    <name evidence="2" type="ORF">PIB30_011738</name>
</gene>
<organism evidence="2 3">
    <name type="scientific">Stylosanthes scabra</name>
    <dbReference type="NCBI Taxonomy" id="79078"/>
    <lineage>
        <taxon>Eukaryota</taxon>
        <taxon>Viridiplantae</taxon>
        <taxon>Streptophyta</taxon>
        <taxon>Embryophyta</taxon>
        <taxon>Tracheophyta</taxon>
        <taxon>Spermatophyta</taxon>
        <taxon>Magnoliopsida</taxon>
        <taxon>eudicotyledons</taxon>
        <taxon>Gunneridae</taxon>
        <taxon>Pentapetalae</taxon>
        <taxon>rosids</taxon>
        <taxon>fabids</taxon>
        <taxon>Fabales</taxon>
        <taxon>Fabaceae</taxon>
        <taxon>Papilionoideae</taxon>
        <taxon>50 kb inversion clade</taxon>
        <taxon>dalbergioids sensu lato</taxon>
        <taxon>Dalbergieae</taxon>
        <taxon>Pterocarpus clade</taxon>
        <taxon>Stylosanthes</taxon>
    </lineage>
</organism>
<evidence type="ECO:0000313" key="3">
    <source>
        <dbReference type="Proteomes" id="UP001341840"/>
    </source>
</evidence>
<proteinExistence type="predicted"/>
<feature type="region of interest" description="Disordered" evidence="1">
    <location>
        <begin position="284"/>
        <end position="325"/>
    </location>
</feature>
<feature type="compositionally biased region" description="Gly residues" evidence="1">
    <location>
        <begin position="134"/>
        <end position="149"/>
    </location>
</feature>
<evidence type="ECO:0000256" key="1">
    <source>
        <dbReference type="SAM" id="MobiDB-lite"/>
    </source>
</evidence>
<accession>A0ABU6Z4Z1</accession>
<evidence type="ECO:0000313" key="2">
    <source>
        <dbReference type="EMBL" id="MED6216836.1"/>
    </source>
</evidence>
<feature type="region of interest" description="Disordered" evidence="1">
    <location>
        <begin position="112"/>
        <end position="162"/>
    </location>
</feature>
<sequence>MVNWTPYAGPNVEAIVPPDVIASHPDWGVVCPLLCFAIVEWHQVDRMVTQLGALQHIPLRPLNIDVMHRHNGRWGRGEWYPRGQRDPVVPAAGVIPPFFPDWLPDAPEMVQPADDALPGEQPRNAGRRRRAVGRGRGCGAGQGAGGGDGSPAQAADHMPAAPVDDDAADFDPEMTTAYYLSLGLAVPSQPAPDTLAGPSHHQSPMLQIHMDGIYEQPRAPTPNVDFAPDNYTQWVADMIGQASYQPPLDVIGQSSYQPPADVPYWGTPVQHTEPFAHMSAETPPTAYAPRRQVPSESSSSEEHQIRTQVDRGLGRGHRETRRPPCGTGGCLDPVVGRRGRGRGPDRHFHVHFVVLNNYYV</sequence>
<evidence type="ECO:0008006" key="4">
    <source>
        <dbReference type="Google" id="ProtNLM"/>
    </source>
</evidence>
<dbReference type="Proteomes" id="UP001341840">
    <property type="component" value="Unassembled WGS sequence"/>
</dbReference>
<comment type="caution">
    <text evidence="2">The sequence shown here is derived from an EMBL/GenBank/DDBJ whole genome shotgun (WGS) entry which is preliminary data.</text>
</comment>
<feature type="compositionally biased region" description="Low complexity" evidence="1">
    <location>
        <begin position="150"/>
        <end position="162"/>
    </location>
</feature>
<dbReference type="EMBL" id="JASCZI010271889">
    <property type="protein sequence ID" value="MED6216836.1"/>
    <property type="molecule type" value="Genomic_DNA"/>
</dbReference>
<feature type="compositionally biased region" description="Basic and acidic residues" evidence="1">
    <location>
        <begin position="300"/>
        <end position="317"/>
    </location>
</feature>
<name>A0ABU6Z4Z1_9FABA</name>